<evidence type="ECO:0000313" key="3">
    <source>
        <dbReference type="EMBL" id="KHD84806.1"/>
    </source>
</evidence>
<dbReference type="Gene3D" id="3.30.870.10">
    <property type="entry name" value="Endonuclease Chain A"/>
    <property type="match status" value="1"/>
</dbReference>
<dbReference type="AlphaFoldDB" id="A0A0A6VB71"/>
<comment type="caution">
    <text evidence="3">The sequence shown here is derived from an EMBL/GenBank/DDBJ whole genome shotgun (WGS) entry which is preliminary data.</text>
</comment>
<evidence type="ECO:0000313" key="4">
    <source>
        <dbReference type="Proteomes" id="UP000030588"/>
    </source>
</evidence>
<dbReference type="Proteomes" id="UP000030588">
    <property type="component" value="Unassembled WGS sequence"/>
</dbReference>
<evidence type="ECO:0000259" key="1">
    <source>
        <dbReference type="Pfam" id="PF09565"/>
    </source>
</evidence>
<gene>
    <name evidence="3" type="ORF">NG54_13100</name>
</gene>
<reference evidence="3 4" key="1">
    <citation type="submission" date="2014-10" db="EMBL/GenBank/DDBJ databases">
        <title>Draft genome of phytase producing Bacillus ginsengihumi strain M2.11.</title>
        <authorList>
            <person name="Toymentseva A."/>
            <person name="Boulygina E.A."/>
            <person name="Kazakov S.V."/>
            <person name="Kayumov I."/>
            <person name="Suleimanova A.D."/>
            <person name="Mardanova A.M."/>
            <person name="Maria S.N."/>
            <person name="Sergey M.Y."/>
            <person name="Sharipova M.R."/>
        </authorList>
    </citation>
    <scope>NUCLEOTIDE SEQUENCE [LARGE SCALE GENOMIC DNA]</scope>
    <source>
        <strain evidence="3 4">M2.11</strain>
    </source>
</reference>
<dbReference type="CDD" id="cd09177">
    <property type="entry name" value="PLDc_RE_NgoFVII"/>
    <property type="match status" value="1"/>
</dbReference>
<feature type="domain" description="Restriction endonuclease type II NgoFVII C-terminal B3-like DNA-binding" evidence="2">
    <location>
        <begin position="204"/>
        <end position="346"/>
    </location>
</feature>
<organism evidence="3 4">
    <name type="scientific">Heyndrickxia ginsengihumi</name>
    <dbReference type="NCBI Taxonomy" id="363870"/>
    <lineage>
        <taxon>Bacteria</taxon>
        <taxon>Bacillati</taxon>
        <taxon>Bacillota</taxon>
        <taxon>Bacilli</taxon>
        <taxon>Bacillales</taxon>
        <taxon>Bacillaceae</taxon>
        <taxon>Heyndrickxia</taxon>
    </lineage>
</organism>
<sequence length="382" mass="42940">MKLLYSNILPLGTLEGQQTIIDCFNEQIAKSDRVEIAVGYISRAALEELDNLVEEHNISSICLTIGMYFIEGMPEGSYNTALEINKKWIETGIGEIKIVKAFKYHGKVYCFYKDGQPFSAIIGSANLGVIKLDANNRRQYEISSITDDATECKEIAEFLERLKAQNCSDNIANITGMPIIREVNTSLSGIDTVTQIPQTGVQLYEQHKTDVYFVLPLKVPAYDERHMDDGKHFTKSNINVSYAAPRSKRKSRDWYETQLTVSKEITRSEGYPEKNKPFFVVTDDGYWFKAHTTSDGNKQFSAVGDELILGRWIKGRLAAAGLVTPVNDTQADTDRKGMITKEMLQAYGCDSLVLSKTDQKALDEDGTELDVWVLSFETITNE</sequence>
<dbReference type="RefSeq" id="WP_035355264.1">
    <property type="nucleotide sequence ID" value="NZ_JRUN01000041.1"/>
</dbReference>
<dbReference type="OrthoDB" id="4404208at2"/>
<proteinExistence type="predicted"/>
<dbReference type="Pfam" id="PF20731">
    <property type="entry name" value="RE_NgoFVII_C"/>
    <property type="match status" value="1"/>
</dbReference>
<dbReference type="SUPFAM" id="SSF56024">
    <property type="entry name" value="Phospholipase D/nuclease"/>
    <property type="match status" value="1"/>
</dbReference>
<evidence type="ECO:0000259" key="2">
    <source>
        <dbReference type="Pfam" id="PF20731"/>
    </source>
</evidence>
<protein>
    <submittedName>
        <fullName evidence="3">Type II restriction enzyme NgoFVII</fullName>
    </submittedName>
</protein>
<dbReference type="InterPro" id="IPR019065">
    <property type="entry name" value="RE_NgoFVII_N"/>
</dbReference>
<dbReference type="Pfam" id="PF09565">
    <property type="entry name" value="RE_NgoFVII"/>
    <property type="match status" value="1"/>
</dbReference>
<dbReference type="REBASE" id="126566">
    <property type="entry name" value="BgiM211ORF13085P"/>
</dbReference>
<name>A0A0A6VB71_9BACI</name>
<dbReference type="EMBL" id="JRUN01000041">
    <property type="protein sequence ID" value="KHD84806.1"/>
    <property type="molecule type" value="Genomic_DNA"/>
</dbReference>
<dbReference type="InterPro" id="IPR048923">
    <property type="entry name" value="RE_NgoFVII_C"/>
</dbReference>
<feature type="domain" description="Restriction endonuclease type II NgoFVII N-terminal" evidence="1">
    <location>
        <begin position="18"/>
        <end position="175"/>
    </location>
</feature>
<accession>A0A0A6VB71</accession>